<evidence type="ECO:0000313" key="2">
    <source>
        <dbReference type="EMBL" id="TDN78400.1"/>
    </source>
</evidence>
<accession>A0A4R6FCQ8</accession>
<dbReference type="CDD" id="cd02966">
    <property type="entry name" value="TlpA_like_family"/>
    <property type="match status" value="1"/>
</dbReference>
<dbReference type="GO" id="GO:0016853">
    <property type="term" value="F:isomerase activity"/>
    <property type="evidence" value="ECO:0007669"/>
    <property type="project" value="UniProtKB-KW"/>
</dbReference>
<dbReference type="GO" id="GO:0016491">
    <property type="term" value="F:oxidoreductase activity"/>
    <property type="evidence" value="ECO:0007669"/>
    <property type="project" value="InterPro"/>
</dbReference>
<dbReference type="InterPro" id="IPR013766">
    <property type="entry name" value="Thioredoxin_domain"/>
</dbReference>
<gene>
    <name evidence="2" type="ORF">EV664_11720</name>
</gene>
<evidence type="ECO:0000313" key="3">
    <source>
        <dbReference type="Proteomes" id="UP000295493"/>
    </source>
</evidence>
<name>A0A4R6FCQ8_9SPHN</name>
<dbReference type="PROSITE" id="PS51352">
    <property type="entry name" value="THIOREDOXIN_2"/>
    <property type="match status" value="1"/>
</dbReference>
<dbReference type="Proteomes" id="UP000295493">
    <property type="component" value="Unassembled WGS sequence"/>
</dbReference>
<sequence>MRSGIALLLGLALFAGGCDKQSAAPEQATANNAGNSMALSAGGESLSGKVDRSHKGEAAPDIAFTAPDGKPAHVADFRGKPVLLNLWATWCAPCIAEMPTLDSLAGDLAGKVTVLTVSQDLGGKEQVDPFFAKRKFANLKPWLDPQLALSTGYGVNLPTTILYDSDGREVWRVTGGMDWASDKARALIAEATH</sequence>
<dbReference type="EMBL" id="SNWD01000017">
    <property type="protein sequence ID" value="TDN78400.1"/>
    <property type="molecule type" value="Genomic_DNA"/>
</dbReference>
<keyword evidence="2" id="KW-0413">Isomerase</keyword>
<dbReference type="PANTHER" id="PTHR42852:SF17">
    <property type="entry name" value="THIOREDOXIN-LIKE PROTEIN HI_1115"/>
    <property type="match status" value="1"/>
</dbReference>
<organism evidence="2 3">
    <name type="scientific">Stakelama pacifica</name>
    <dbReference type="NCBI Taxonomy" id="517720"/>
    <lineage>
        <taxon>Bacteria</taxon>
        <taxon>Pseudomonadati</taxon>
        <taxon>Pseudomonadota</taxon>
        <taxon>Alphaproteobacteria</taxon>
        <taxon>Sphingomonadales</taxon>
        <taxon>Sphingomonadaceae</taxon>
        <taxon>Stakelama</taxon>
    </lineage>
</organism>
<dbReference type="InterPro" id="IPR050553">
    <property type="entry name" value="Thioredoxin_ResA/DsbE_sf"/>
</dbReference>
<dbReference type="PANTHER" id="PTHR42852">
    <property type="entry name" value="THIOL:DISULFIDE INTERCHANGE PROTEIN DSBE"/>
    <property type="match status" value="1"/>
</dbReference>
<dbReference type="AlphaFoldDB" id="A0A4R6FCQ8"/>
<dbReference type="PROSITE" id="PS51257">
    <property type="entry name" value="PROKAR_LIPOPROTEIN"/>
    <property type="match status" value="1"/>
</dbReference>
<evidence type="ECO:0000259" key="1">
    <source>
        <dbReference type="PROSITE" id="PS51352"/>
    </source>
</evidence>
<dbReference type="InterPro" id="IPR013740">
    <property type="entry name" value="Redoxin"/>
</dbReference>
<reference evidence="2 3" key="1">
    <citation type="submission" date="2019-03" db="EMBL/GenBank/DDBJ databases">
        <title>Genomic Encyclopedia of Type Strains, Phase IV (KMG-IV): sequencing the most valuable type-strain genomes for metagenomic binning, comparative biology and taxonomic classification.</title>
        <authorList>
            <person name="Goeker M."/>
        </authorList>
    </citation>
    <scope>NUCLEOTIDE SEQUENCE [LARGE SCALE GENOMIC DNA]</scope>
    <source>
        <strain evidence="2 3">DSM 25059</strain>
    </source>
</reference>
<dbReference type="Pfam" id="PF08534">
    <property type="entry name" value="Redoxin"/>
    <property type="match status" value="1"/>
</dbReference>
<proteinExistence type="predicted"/>
<protein>
    <submittedName>
        <fullName evidence="2">Thiol-disulfide isomerase/thioredoxin</fullName>
    </submittedName>
</protein>
<comment type="caution">
    <text evidence="2">The sequence shown here is derived from an EMBL/GenBank/DDBJ whole genome shotgun (WGS) entry which is preliminary data.</text>
</comment>
<dbReference type="Gene3D" id="3.40.30.10">
    <property type="entry name" value="Glutaredoxin"/>
    <property type="match status" value="1"/>
</dbReference>
<dbReference type="SUPFAM" id="SSF52833">
    <property type="entry name" value="Thioredoxin-like"/>
    <property type="match status" value="1"/>
</dbReference>
<feature type="domain" description="Thioredoxin" evidence="1">
    <location>
        <begin position="53"/>
        <end position="193"/>
    </location>
</feature>
<keyword evidence="3" id="KW-1185">Reference proteome</keyword>
<dbReference type="InterPro" id="IPR036249">
    <property type="entry name" value="Thioredoxin-like_sf"/>
</dbReference>